<proteinExistence type="predicted"/>
<name>A0A1J0A9I7_9CYAN</name>
<dbReference type="Proteomes" id="UP000180235">
    <property type="component" value="Chromosome"/>
</dbReference>
<dbReference type="EMBL" id="CP017675">
    <property type="protein sequence ID" value="APB32602.1"/>
    <property type="molecule type" value="Genomic_DNA"/>
</dbReference>
<evidence type="ECO:0000313" key="2">
    <source>
        <dbReference type="Proteomes" id="UP000180235"/>
    </source>
</evidence>
<sequence>MLNLPQLKTIV</sequence>
<feature type="non-terminal residue" evidence="1">
    <location>
        <position position="11"/>
    </location>
</feature>
<reference evidence="1 2" key="1">
    <citation type="submission" date="2016-10" db="EMBL/GenBank/DDBJ databases">
        <title>Description of Gloeomargarita lithophora gen. nov., sp. nov., a thylakoid-bearing basal-branching cyanobacterium with intracellular carbonates, and proposal for Gloeomargaritales ord. nov.</title>
        <authorList>
            <person name="Moreira D."/>
            <person name="Tavera R."/>
            <person name="Benzerara K."/>
            <person name="Skouri-Panet F."/>
            <person name="Couradeau E."/>
            <person name="Gerard E."/>
            <person name="Loussert C."/>
            <person name="Novelo E."/>
            <person name="Zivanovic Y."/>
            <person name="Lopez-Garcia P."/>
        </authorList>
    </citation>
    <scope>NUCLEOTIDE SEQUENCE [LARGE SCALE GENOMIC DNA]</scope>
    <source>
        <strain evidence="1 2">D10</strain>
    </source>
</reference>
<protein>
    <submittedName>
        <fullName evidence="1">Uncharacterized protein</fullName>
    </submittedName>
</protein>
<organism evidence="1 2">
    <name type="scientific">Gloeomargarita lithophora Alchichica-D10</name>
    <dbReference type="NCBI Taxonomy" id="1188229"/>
    <lineage>
        <taxon>Bacteria</taxon>
        <taxon>Bacillati</taxon>
        <taxon>Cyanobacteriota</taxon>
        <taxon>Cyanophyceae</taxon>
        <taxon>Gloeomargaritales</taxon>
        <taxon>Gloeomargaritaceae</taxon>
        <taxon>Gloeomargarita</taxon>
    </lineage>
</organism>
<evidence type="ECO:0000313" key="1">
    <source>
        <dbReference type="EMBL" id="APB32602.1"/>
    </source>
</evidence>
<accession>A0A1J0A9I7</accession>
<keyword evidence="2" id="KW-1185">Reference proteome</keyword>
<gene>
    <name evidence="1" type="ORF">GlitD10_0295</name>
</gene>
<dbReference type="KEGG" id="glt:GlitD10_0295.1"/>